<dbReference type="SUPFAM" id="SSF81301">
    <property type="entry name" value="Nucleotidyltransferase"/>
    <property type="match status" value="2"/>
</dbReference>
<protein>
    <recommendedName>
        <fullName evidence="10">PAP-associated domain-containing protein</fullName>
    </recommendedName>
</protein>
<dbReference type="PANTHER" id="PTHR12271">
    <property type="entry name" value="POLY A POLYMERASE CID PAP -RELATED"/>
    <property type="match status" value="1"/>
</dbReference>
<dbReference type="Gene3D" id="3.30.460.10">
    <property type="entry name" value="Beta Polymerase, domain 2"/>
    <property type="match status" value="2"/>
</dbReference>
<comment type="cofactor">
    <cofactor evidence="2">
        <name>Mg(2+)</name>
        <dbReference type="ChEBI" id="CHEBI:18420"/>
    </cofactor>
</comment>
<evidence type="ECO:0000313" key="8">
    <source>
        <dbReference type="EMBL" id="CAH0400275.1"/>
    </source>
</evidence>
<dbReference type="Proteomes" id="UP001153292">
    <property type="component" value="Chromosome 16"/>
</dbReference>
<proteinExistence type="predicted"/>
<dbReference type="InterPro" id="IPR054708">
    <property type="entry name" value="MTPAP-like_central"/>
</dbReference>
<dbReference type="Pfam" id="PF03828">
    <property type="entry name" value="PAP_assoc"/>
    <property type="match status" value="1"/>
</dbReference>
<sequence>MSVLFQTVINTGKLFSFSKVLNASLSKCKCLSLRKYSDLPKKLVGFDDIVAQRRAEAKRSIIVQVNSDSSFNELYCYCSKYADINGIHHYRNSGGEHFMLVEFKSEECVRDVLRNCGSHQRDVDVMPSNSPFLWFRAVSGKKETSMAQAQTLLIKDGNTLIDDEDLYEELMKCSTVSEQIEQLYEKTRLNDLGVRLRYMVARHLEVLFSSLYTNVEVRPFGSSVNGFGKMGCDLDLILTSSIPEKMCGVDRRLVYQEKRCGGRQESWRRQLELAAEVMEARAAGARRVLRVLHARVPIVKFSHQLTGLECDLCFNNFSPAWSVTSASITCEYCILRVLHARVPIVKFSHQLTGLECDLCFNNLSGVRMSAWLYACGGLSPVVRPLTLSVRRWASAAGLTSPHPGRWITSFPLSLLVLFYLQQKRVLPPLKTLLRDAGEEDGRLVDDNGMCTFLRDLNELPPDSYGQCDVNLETLLLQFFEFYAQFDFQEKAISLNLGAAVRKPNSQPLYIINPLDQSLNVSRNVSYEECQKLQVEVRNAAWQLEAEMEGRKGEDWGLLGLFEKKASRNLKKLVRMGNSHRLVSIKDLFQDTDETPDNGLRSKLQGLTEKSDKEIENSVKEMKDELTKEPEKVKETVRFKNRQVASEVYRIRRDKIL</sequence>
<dbReference type="PANTHER" id="PTHR12271:SF133">
    <property type="entry name" value="POLY(A) RNA POLYMERASE, MITOCHONDRIAL"/>
    <property type="match status" value="1"/>
</dbReference>
<name>A0ABN8AVT8_CHISP</name>
<dbReference type="Gene3D" id="1.10.1410.10">
    <property type="match status" value="1"/>
</dbReference>
<evidence type="ECO:0000259" key="7">
    <source>
        <dbReference type="Pfam" id="PF22600"/>
    </source>
</evidence>
<dbReference type="Pfam" id="PF22600">
    <property type="entry name" value="MTPAP-like_central"/>
    <property type="match status" value="2"/>
</dbReference>
<keyword evidence="9" id="KW-1185">Reference proteome</keyword>
<dbReference type="InterPro" id="IPR043519">
    <property type="entry name" value="NT_sf"/>
</dbReference>
<dbReference type="SUPFAM" id="SSF81631">
    <property type="entry name" value="PAP/OAS1 substrate-binding domain"/>
    <property type="match status" value="1"/>
</dbReference>
<keyword evidence="3" id="KW-0808">Transferase</keyword>
<evidence type="ECO:0000256" key="1">
    <source>
        <dbReference type="ARBA" id="ARBA00001936"/>
    </source>
</evidence>
<gene>
    <name evidence="8" type="ORF">CHILSU_LOCUS3465</name>
</gene>
<evidence type="ECO:0000259" key="6">
    <source>
        <dbReference type="Pfam" id="PF03828"/>
    </source>
</evidence>
<dbReference type="EMBL" id="OU963909">
    <property type="protein sequence ID" value="CAH0400275.1"/>
    <property type="molecule type" value="Genomic_DNA"/>
</dbReference>
<dbReference type="CDD" id="cd05402">
    <property type="entry name" value="NT_PAP_TUTase"/>
    <property type="match status" value="1"/>
</dbReference>
<evidence type="ECO:0000256" key="2">
    <source>
        <dbReference type="ARBA" id="ARBA00001946"/>
    </source>
</evidence>
<accession>A0ABN8AVT8</accession>
<organism evidence="8 9">
    <name type="scientific">Chilo suppressalis</name>
    <name type="common">Asiatic rice borer moth</name>
    <dbReference type="NCBI Taxonomy" id="168631"/>
    <lineage>
        <taxon>Eukaryota</taxon>
        <taxon>Metazoa</taxon>
        <taxon>Ecdysozoa</taxon>
        <taxon>Arthropoda</taxon>
        <taxon>Hexapoda</taxon>
        <taxon>Insecta</taxon>
        <taxon>Pterygota</taxon>
        <taxon>Neoptera</taxon>
        <taxon>Endopterygota</taxon>
        <taxon>Lepidoptera</taxon>
        <taxon>Glossata</taxon>
        <taxon>Ditrysia</taxon>
        <taxon>Pyraloidea</taxon>
        <taxon>Crambidae</taxon>
        <taxon>Crambinae</taxon>
        <taxon>Chilo</taxon>
    </lineage>
</organism>
<keyword evidence="5" id="KW-0460">Magnesium</keyword>
<keyword evidence="4" id="KW-0479">Metal-binding</keyword>
<evidence type="ECO:0000313" key="9">
    <source>
        <dbReference type="Proteomes" id="UP001153292"/>
    </source>
</evidence>
<feature type="domain" description="Poly(A) RNA polymerase mitochondrial-like central palm" evidence="7">
    <location>
        <begin position="336"/>
        <end position="373"/>
    </location>
</feature>
<evidence type="ECO:0008006" key="10">
    <source>
        <dbReference type="Google" id="ProtNLM"/>
    </source>
</evidence>
<evidence type="ECO:0000256" key="4">
    <source>
        <dbReference type="ARBA" id="ARBA00022723"/>
    </source>
</evidence>
<dbReference type="InterPro" id="IPR002058">
    <property type="entry name" value="PAP_assoc"/>
</dbReference>
<feature type="domain" description="PAP-associated" evidence="6">
    <location>
        <begin position="470"/>
        <end position="505"/>
    </location>
</feature>
<feature type="domain" description="Poly(A) RNA polymerase mitochondrial-like central palm" evidence="7">
    <location>
        <begin position="177"/>
        <end position="317"/>
    </location>
</feature>
<reference evidence="8" key="1">
    <citation type="submission" date="2021-12" db="EMBL/GenBank/DDBJ databases">
        <authorList>
            <person name="King R."/>
        </authorList>
    </citation>
    <scope>NUCLEOTIDE SEQUENCE</scope>
</reference>
<evidence type="ECO:0000256" key="5">
    <source>
        <dbReference type="ARBA" id="ARBA00022842"/>
    </source>
</evidence>
<comment type="cofactor">
    <cofactor evidence="1">
        <name>Mn(2+)</name>
        <dbReference type="ChEBI" id="CHEBI:29035"/>
    </cofactor>
</comment>
<evidence type="ECO:0000256" key="3">
    <source>
        <dbReference type="ARBA" id="ARBA00022679"/>
    </source>
</evidence>